<feature type="transmembrane region" description="Helical" evidence="3">
    <location>
        <begin position="102"/>
        <end position="124"/>
    </location>
</feature>
<dbReference type="PANTHER" id="PTHR34295">
    <property type="entry name" value="BIOTIN TRANSPORTER BIOY"/>
    <property type="match status" value="1"/>
</dbReference>
<evidence type="ECO:0000256" key="3">
    <source>
        <dbReference type="SAM" id="Phobius"/>
    </source>
</evidence>
<name>A0A4Q7YPR5_9BACT</name>
<feature type="transmembrane region" description="Helical" evidence="3">
    <location>
        <begin position="59"/>
        <end position="82"/>
    </location>
</feature>
<dbReference type="PIRSF" id="PIRSF016661">
    <property type="entry name" value="BioY"/>
    <property type="match status" value="1"/>
</dbReference>
<dbReference type="Proteomes" id="UP000292958">
    <property type="component" value="Unassembled WGS sequence"/>
</dbReference>
<gene>
    <name evidence="4" type="ORF">BDD14_0402</name>
</gene>
<sequence>MQSTLPNSTGLTHPSSRSLAESIPARIAIVFAATVFVAACAHVSIPLPFTPVPLTLQNFGVLLVGLMLGPVAGFSAMALYLAEGAIGLPVFNPHATGGLIQLFGATGGYLLSYPFVAAAAGWAFRSLPLKSLYLRAASAGTLATLLLFVCGSLWIAHVLHLSAAGVWIMSIAPFVPGEIVKIAAAAGLAASIESWRRA</sequence>
<dbReference type="GO" id="GO:0015225">
    <property type="term" value="F:biotin transmembrane transporter activity"/>
    <property type="evidence" value="ECO:0007669"/>
    <property type="project" value="UniProtKB-UniRule"/>
</dbReference>
<evidence type="ECO:0000256" key="1">
    <source>
        <dbReference type="ARBA" id="ARBA00010692"/>
    </source>
</evidence>
<dbReference type="AlphaFoldDB" id="A0A4Q7YPR5"/>
<keyword evidence="2" id="KW-1003">Cell membrane</keyword>
<feature type="transmembrane region" description="Helical" evidence="3">
    <location>
        <begin position="23"/>
        <end position="47"/>
    </location>
</feature>
<feature type="transmembrane region" description="Helical" evidence="3">
    <location>
        <begin position="167"/>
        <end position="192"/>
    </location>
</feature>
<comment type="caution">
    <text evidence="4">The sequence shown here is derived from an EMBL/GenBank/DDBJ whole genome shotgun (WGS) entry which is preliminary data.</text>
</comment>
<evidence type="ECO:0000313" key="4">
    <source>
        <dbReference type="EMBL" id="RZU39074.1"/>
    </source>
</evidence>
<evidence type="ECO:0000256" key="2">
    <source>
        <dbReference type="PIRNR" id="PIRNR016661"/>
    </source>
</evidence>
<evidence type="ECO:0000313" key="5">
    <source>
        <dbReference type="Proteomes" id="UP000292958"/>
    </source>
</evidence>
<dbReference type="InterPro" id="IPR003784">
    <property type="entry name" value="BioY"/>
</dbReference>
<keyword evidence="2 3" id="KW-0472">Membrane</keyword>
<keyword evidence="3" id="KW-0812">Transmembrane</keyword>
<keyword evidence="3" id="KW-1133">Transmembrane helix</keyword>
<reference evidence="4 5" key="1">
    <citation type="submission" date="2019-02" db="EMBL/GenBank/DDBJ databases">
        <title>Genomic Encyclopedia of Archaeal and Bacterial Type Strains, Phase II (KMG-II): from individual species to whole genera.</title>
        <authorList>
            <person name="Goeker M."/>
        </authorList>
    </citation>
    <scope>NUCLEOTIDE SEQUENCE [LARGE SCALE GENOMIC DNA]</scope>
    <source>
        <strain evidence="4 5">DSM 18101</strain>
    </source>
</reference>
<protein>
    <recommendedName>
        <fullName evidence="2">Biotin transporter</fullName>
    </recommendedName>
</protein>
<keyword evidence="2" id="KW-0813">Transport</keyword>
<dbReference type="EMBL" id="SHKW01000001">
    <property type="protein sequence ID" value="RZU39074.1"/>
    <property type="molecule type" value="Genomic_DNA"/>
</dbReference>
<dbReference type="RefSeq" id="WP_130417344.1">
    <property type="nucleotide sequence ID" value="NZ_SHKW01000001.1"/>
</dbReference>
<proteinExistence type="inferred from homology"/>
<keyword evidence="5" id="KW-1185">Reference proteome</keyword>
<dbReference type="Pfam" id="PF02632">
    <property type="entry name" value="BioY"/>
    <property type="match status" value="1"/>
</dbReference>
<dbReference type="GO" id="GO:0005886">
    <property type="term" value="C:plasma membrane"/>
    <property type="evidence" value="ECO:0007669"/>
    <property type="project" value="UniProtKB-SubCell"/>
</dbReference>
<comment type="similarity">
    <text evidence="1 2">Belongs to the BioY family.</text>
</comment>
<comment type="subcellular location">
    <subcellularLocation>
        <location evidence="2">Cell membrane</location>
        <topology evidence="2">Multi-pass membrane protein</topology>
    </subcellularLocation>
</comment>
<organism evidence="4 5">
    <name type="scientific">Edaphobacter modestus</name>
    <dbReference type="NCBI Taxonomy" id="388466"/>
    <lineage>
        <taxon>Bacteria</taxon>
        <taxon>Pseudomonadati</taxon>
        <taxon>Acidobacteriota</taxon>
        <taxon>Terriglobia</taxon>
        <taxon>Terriglobales</taxon>
        <taxon>Acidobacteriaceae</taxon>
        <taxon>Edaphobacter</taxon>
    </lineage>
</organism>
<dbReference type="OrthoDB" id="9803495at2"/>
<accession>A0A4Q7YPR5</accession>
<feature type="transmembrane region" description="Helical" evidence="3">
    <location>
        <begin position="136"/>
        <end position="155"/>
    </location>
</feature>
<dbReference type="Gene3D" id="1.10.1760.20">
    <property type="match status" value="1"/>
</dbReference>
<dbReference type="PANTHER" id="PTHR34295:SF1">
    <property type="entry name" value="BIOTIN TRANSPORTER BIOY"/>
    <property type="match status" value="1"/>
</dbReference>